<sequence>RARIWVLCEKYDVYDAPDKRSKEKYDVYDVPDKRSKEPLSLLSP</sequence>
<organism evidence="1 2">
    <name type="scientific">Aspergillus ochraceoroseus</name>
    <dbReference type="NCBI Taxonomy" id="138278"/>
    <lineage>
        <taxon>Eukaryota</taxon>
        <taxon>Fungi</taxon>
        <taxon>Dikarya</taxon>
        <taxon>Ascomycota</taxon>
        <taxon>Pezizomycotina</taxon>
        <taxon>Eurotiomycetes</taxon>
        <taxon>Eurotiomycetidae</taxon>
        <taxon>Eurotiales</taxon>
        <taxon>Aspergillaceae</taxon>
        <taxon>Aspergillus</taxon>
        <taxon>Aspergillus subgen. Nidulantes</taxon>
    </lineage>
</organism>
<keyword evidence="2" id="KW-1185">Reference proteome</keyword>
<reference evidence="1 2" key="1">
    <citation type="submission" date="2015-02" db="EMBL/GenBank/DDBJ databases">
        <title>Draft Genome Sequences of Two Closely-Related Aflatoxigenic Aspergillus Species Obtained from the Cote d'Ivoire.</title>
        <authorList>
            <person name="Moore G.G."/>
            <person name="Beltz S.B."/>
            <person name="Mack B.M."/>
        </authorList>
    </citation>
    <scope>NUCLEOTIDE SEQUENCE [LARGE SCALE GENOMIC DNA]</scope>
    <source>
        <strain evidence="1 2">SRRC1432</strain>
    </source>
</reference>
<dbReference type="EMBL" id="JYKN01002053">
    <property type="protein sequence ID" value="KKK17880.1"/>
    <property type="molecule type" value="Genomic_DNA"/>
</dbReference>
<dbReference type="AlphaFoldDB" id="A0A0F8WJG6"/>
<proteinExistence type="predicted"/>
<name>A0A0F8WJG6_9EURO</name>
<protein>
    <submittedName>
        <fullName evidence="1">Uncharacterized protein</fullName>
    </submittedName>
</protein>
<comment type="caution">
    <text evidence="1">The sequence shown here is derived from an EMBL/GenBank/DDBJ whole genome shotgun (WGS) entry which is preliminary data.</text>
</comment>
<feature type="non-terminal residue" evidence="1">
    <location>
        <position position="1"/>
    </location>
</feature>
<accession>A0A0F8WJG6</accession>
<evidence type="ECO:0000313" key="2">
    <source>
        <dbReference type="Proteomes" id="UP000034947"/>
    </source>
</evidence>
<evidence type="ECO:0000313" key="1">
    <source>
        <dbReference type="EMBL" id="KKK17880.1"/>
    </source>
</evidence>
<gene>
    <name evidence="1" type="ORF">AOCH_007833</name>
</gene>
<dbReference type="Proteomes" id="UP000034947">
    <property type="component" value="Unassembled WGS sequence"/>
</dbReference>
<dbReference type="OrthoDB" id="4713276at2759"/>